<dbReference type="GO" id="GO:0030313">
    <property type="term" value="C:cell envelope"/>
    <property type="evidence" value="ECO:0007669"/>
    <property type="project" value="UniProtKB-SubCell"/>
</dbReference>
<protein>
    <submittedName>
        <fullName evidence="7">Substrate-binding domain-containing protein</fullName>
    </submittedName>
</protein>
<dbReference type="SUPFAM" id="SSF53822">
    <property type="entry name" value="Periplasmic binding protein-like I"/>
    <property type="match status" value="1"/>
</dbReference>
<dbReference type="Gene3D" id="3.40.50.2300">
    <property type="match status" value="2"/>
</dbReference>
<reference evidence="7" key="2">
    <citation type="journal article" date="2022" name="Nat. Biotechnol.">
        <title>Carbon-negative production of acetone and isopropanol by gas fermentation at industrial pilot scale.</title>
        <authorList>
            <person name="Liew F.E."/>
            <person name="Nogle R."/>
            <person name="Abdalla T."/>
            <person name="Rasor B.J."/>
            <person name="Canter C."/>
            <person name="Jensen R.O."/>
            <person name="Wang L."/>
            <person name="Strutz J."/>
            <person name="Chirania P."/>
            <person name="De Tissera S."/>
            <person name="Mueller A.P."/>
            <person name="Ruan Z."/>
            <person name="Gao A."/>
            <person name="Tran L."/>
            <person name="Engle N.L."/>
            <person name="Bromley J.C."/>
            <person name="Daniell J."/>
            <person name="Conrado R."/>
            <person name="Tschaplinski T.J."/>
            <person name="Giannone R.J."/>
            <person name="Hettich R.L."/>
            <person name="Karim A.S."/>
            <person name="Simpson S.D."/>
            <person name="Brown S.D."/>
            <person name="Leang C."/>
            <person name="Jewett M.C."/>
            <person name="Kopke M."/>
        </authorList>
    </citation>
    <scope>NUCLEOTIDE SEQUENCE</scope>
    <source>
        <strain evidence="7">DJ015</strain>
    </source>
</reference>
<proteinExistence type="inferred from homology"/>
<dbReference type="Proteomes" id="UP001194098">
    <property type="component" value="Unassembled WGS sequence"/>
</dbReference>
<gene>
    <name evidence="7" type="ORF">HGI39_10170</name>
</gene>
<evidence type="ECO:0000256" key="4">
    <source>
        <dbReference type="SAM" id="MobiDB-lite"/>
    </source>
</evidence>
<dbReference type="GO" id="GO:0030246">
    <property type="term" value="F:carbohydrate binding"/>
    <property type="evidence" value="ECO:0007669"/>
    <property type="project" value="UniProtKB-ARBA"/>
</dbReference>
<dbReference type="PANTHER" id="PTHR46847:SF1">
    <property type="entry name" value="D-ALLOSE-BINDING PERIPLASMIC PROTEIN-RELATED"/>
    <property type="match status" value="1"/>
</dbReference>
<feature type="signal peptide" evidence="5">
    <location>
        <begin position="1"/>
        <end position="20"/>
    </location>
</feature>
<feature type="chain" id="PRO_5043733377" evidence="5">
    <location>
        <begin position="21"/>
        <end position="385"/>
    </location>
</feature>
<accession>A0AAW3W8C9</accession>
<reference evidence="7" key="1">
    <citation type="submission" date="2020-04" db="EMBL/GenBank/DDBJ databases">
        <authorList>
            <person name="Brown S."/>
        </authorList>
    </citation>
    <scope>NUCLEOTIDE SEQUENCE</scope>
    <source>
        <strain evidence="7">DJ015</strain>
    </source>
</reference>
<dbReference type="InterPro" id="IPR025997">
    <property type="entry name" value="SBP_2_dom"/>
</dbReference>
<evidence type="ECO:0000256" key="5">
    <source>
        <dbReference type="SAM" id="SignalP"/>
    </source>
</evidence>
<dbReference type="EMBL" id="JABAGV010000021">
    <property type="protein sequence ID" value="MBC2475070.1"/>
    <property type="molecule type" value="Genomic_DNA"/>
</dbReference>
<evidence type="ECO:0000259" key="6">
    <source>
        <dbReference type="Pfam" id="PF13407"/>
    </source>
</evidence>
<evidence type="ECO:0000256" key="1">
    <source>
        <dbReference type="ARBA" id="ARBA00004196"/>
    </source>
</evidence>
<evidence type="ECO:0000256" key="3">
    <source>
        <dbReference type="ARBA" id="ARBA00022729"/>
    </source>
</evidence>
<evidence type="ECO:0000313" key="8">
    <source>
        <dbReference type="Proteomes" id="UP001194098"/>
    </source>
</evidence>
<dbReference type="PANTHER" id="PTHR46847">
    <property type="entry name" value="D-ALLOSE-BINDING PERIPLASMIC PROTEIN-RELATED"/>
    <property type="match status" value="1"/>
</dbReference>
<evidence type="ECO:0000256" key="2">
    <source>
        <dbReference type="ARBA" id="ARBA00007639"/>
    </source>
</evidence>
<feature type="compositionally biased region" description="Low complexity" evidence="4">
    <location>
        <begin position="25"/>
        <end position="42"/>
    </location>
</feature>
<feature type="domain" description="Periplasmic binding protein" evidence="6">
    <location>
        <begin position="87"/>
        <end position="343"/>
    </location>
</feature>
<dbReference type="AlphaFoldDB" id="A0AAW3W8C9"/>
<dbReference type="InterPro" id="IPR028082">
    <property type="entry name" value="Peripla_BP_I"/>
</dbReference>
<name>A0AAW3W8C9_CLOBE</name>
<comment type="similarity">
    <text evidence="2">Belongs to the bacterial solute-binding protein 2 family.</text>
</comment>
<organism evidence="7 8">
    <name type="scientific">Clostridium beijerinckii</name>
    <name type="common">Clostridium MP</name>
    <dbReference type="NCBI Taxonomy" id="1520"/>
    <lineage>
        <taxon>Bacteria</taxon>
        <taxon>Bacillati</taxon>
        <taxon>Bacillota</taxon>
        <taxon>Clostridia</taxon>
        <taxon>Eubacteriales</taxon>
        <taxon>Clostridiaceae</taxon>
        <taxon>Clostridium</taxon>
    </lineage>
</organism>
<evidence type="ECO:0000313" key="7">
    <source>
        <dbReference type="EMBL" id="MBC2475070.1"/>
    </source>
</evidence>
<dbReference type="RefSeq" id="WP_171781435.1">
    <property type="nucleotide sequence ID" value="NZ_JABAGV010000021.1"/>
</dbReference>
<dbReference type="Pfam" id="PF13407">
    <property type="entry name" value="Peripla_BP_4"/>
    <property type="match status" value="1"/>
</dbReference>
<sequence>MKKGIALLISVALMTTGLIGCGSKTTETASTDSTVTESSADTQSTASEDDGTIKSTGPNGETAVNANTLKLTDDEIEKVKAGKYKAAISFHYGGNDWSASQLKGLQDTFAKFGIEIVGTTDANFSAERQVTDLETLSALKPNVLIGLPTDATATADAFKRVSNAGIKLVFMDNIPKDFKAGKDYVSCVSADNYGNGVVAADIIGQALKGKGTIGEVFYDVDYFVTNQRLEAFEKTMKEKYPNIKVVSKMGFTNVNQSSTVADAMLTQNPKLDAIFAHWDVAAEGVLSSIKAAGRNEVKVSTIDLGNNIAKEIAQGTVLGLGAQLPYDQGVAEATLAAYSLLGKEAPPYVAVPAKKVDKNNLVQAYKDVYHVDAPDWLVEAATQNK</sequence>
<dbReference type="CDD" id="cd06316">
    <property type="entry name" value="PBP1_ABC_sugar_binding-like"/>
    <property type="match status" value="1"/>
</dbReference>
<keyword evidence="3 5" id="KW-0732">Signal</keyword>
<feature type="compositionally biased region" description="Polar residues" evidence="4">
    <location>
        <begin position="53"/>
        <end position="64"/>
    </location>
</feature>
<dbReference type="PROSITE" id="PS51257">
    <property type="entry name" value="PROKAR_LIPOPROTEIN"/>
    <property type="match status" value="1"/>
</dbReference>
<feature type="region of interest" description="Disordered" evidence="4">
    <location>
        <begin position="25"/>
        <end position="64"/>
    </location>
</feature>
<comment type="caution">
    <text evidence="7">The sequence shown here is derived from an EMBL/GenBank/DDBJ whole genome shotgun (WGS) entry which is preliminary data.</text>
</comment>
<comment type="subcellular location">
    <subcellularLocation>
        <location evidence="1">Cell envelope</location>
    </subcellularLocation>
</comment>